<dbReference type="Gene3D" id="3.30.565.10">
    <property type="entry name" value="Histidine kinase-like ATPase, C-terminal domain"/>
    <property type="match status" value="2"/>
</dbReference>
<evidence type="ECO:0000256" key="3">
    <source>
        <dbReference type="ARBA" id="ARBA00022553"/>
    </source>
</evidence>
<dbReference type="GO" id="GO:0000155">
    <property type="term" value="F:phosphorelay sensor kinase activity"/>
    <property type="evidence" value="ECO:0007669"/>
    <property type="project" value="InterPro"/>
</dbReference>
<feature type="domain" description="Response regulatory" evidence="10">
    <location>
        <begin position="592"/>
        <end position="708"/>
    </location>
</feature>
<dbReference type="InterPro" id="IPR011006">
    <property type="entry name" value="CheY-like_superfamily"/>
</dbReference>
<accession>A0A517P4D1</accession>
<name>A0A517P4D1_9PLAN</name>
<dbReference type="InterPro" id="IPR001789">
    <property type="entry name" value="Sig_transdc_resp-reg_receiver"/>
</dbReference>
<feature type="domain" description="Response regulatory" evidence="10">
    <location>
        <begin position="472"/>
        <end position="585"/>
    </location>
</feature>
<evidence type="ECO:0000256" key="6">
    <source>
        <dbReference type="PROSITE-ProRule" id="PRU00169"/>
    </source>
</evidence>
<reference evidence="11 12" key="1">
    <citation type="submission" date="2019-02" db="EMBL/GenBank/DDBJ databases">
        <title>Deep-cultivation of Planctomycetes and their phenomic and genomic characterization uncovers novel biology.</title>
        <authorList>
            <person name="Wiegand S."/>
            <person name="Jogler M."/>
            <person name="Boedeker C."/>
            <person name="Pinto D."/>
            <person name="Vollmers J."/>
            <person name="Rivas-Marin E."/>
            <person name="Kohn T."/>
            <person name="Peeters S.H."/>
            <person name="Heuer A."/>
            <person name="Rast P."/>
            <person name="Oberbeckmann S."/>
            <person name="Bunk B."/>
            <person name="Jeske O."/>
            <person name="Meyerdierks A."/>
            <person name="Storesund J.E."/>
            <person name="Kallscheuer N."/>
            <person name="Luecker S."/>
            <person name="Lage O.M."/>
            <person name="Pohl T."/>
            <person name="Merkel B.J."/>
            <person name="Hornburger P."/>
            <person name="Mueller R.-W."/>
            <person name="Bruemmer F."/>
            <person name="Labrenz M."/>
            <person name="Spormann A.M."/>
            <person name="Op den Camp H."/>
            <person name="Overmann J."/>
            <person name="Amann R."/>
            <person name="Jetten M.S.M."/>
            <person name="Mascher T."/>
            <person name="Medema M.H."/>
            <person name="Devos D.P."/>
            <person name="Kaster A.-K."/>
            <person name="Ovreas L."/>
            <person name="Rohde M."/>
            <person name="Galperin M.Y."/>
            <person name="Jogler C."/>
        </authorList>
    </citation>
    <scope>NUCLEOTIDE SEQUENCE [LARGE SCALE GENOMIC DNA]</scope>
    <source>
        <strain evidence="11 12">CA12</strain>
    </source>
</reference>
<evidence type="ECO:0000259" key="9">
    <source>
        <dbReference type="PROSITE" id="PS50109"/>
    </source>
</evidence>
<dbReference type="SMART" id="SM00387">
    <property type="entry name" value="HATPase_c"/>
    <property type="match status" value="1"/>
</dbReference>
<dbReference type="EC" id="2.7.13.3" evidence="2"/>
<dbReference type="GO" id="GO:0005886">
    <property type="term" value="C:plasma membrane"/>
    <property type="evidence" value="ECO:0007669"/>
    <property type="project" value="TreeGrafter"/>
</dbReference>
<dbReference type="InterPro" id="IPR003594">
    <property type="entry name" value="HATPase_dom"/>
</dbReference>
<gene>
    <name evidence="11" type="primary">arcB_1</name>
    <name evidence="11" type="ORF">CA12_02900</name>
</gene>
<dbReference type="SUPFAM" id="SSF55874">
    <property type="entry name" value="ATPase domain of HSP90 chaperone/DNA topoisomerase II/histidine kinase"/>
    <property type="match status" value="1"/>
</dbReference>
<dbReference type="SUPFAM" id="SSF52172">
    <property type="entry name" value="CheY-like"/>
    <property type="match status" value="2"/>
</dbReference>
<keyword evidence="4 11" id="KW-0808">Transferase</keyword>
<dbReference type="InterPro" id="IPR005467">
    <property type="entry name" value="His_kinase_dom"/>
</dbReference>
<dbReference type="Gene3D" id="1.10.287.130">
    <property type="match status" value="1"/>
</dbReference>
<feature type="modified residue" description="4-aspartylphosphate" evidence="6">
    <location>
        <position position="641"/>
    </location>
</feature>
<dbReference type="PROSITE" id="PS50109">
    <property type="entry name" value="HIS_KIN"/>
    <property type="match status" value="1"/>
</dbReference>
<evidence type="ECO:0000256" key="1">
    <source>
        <dbReference type="ARBA" id="ARBA00000085"/>
    </source>
</evidence>
<evidence type="ECO:0000256" key="2">
    <source>
        <dbReference type="ARBA" id="ARBA00012438"/>
    </source>
</evidence>
<dbReference type="InterPro" id="IPR036890">
    <property type="entry name" value="HATPase_C_sf"/>
</dbReference>
<dbReference type="CDD" id="cd16922">
    <property type="entry name" value="HATPase_EvgS-ArcB-TorS-like"/>
    <property type="match status" value="1"/>
</dbReference>
<evidence type="ECO:0000256" key="4">
    <source>
        <dbReference type="ARBA" id="ARBA00022679"/>
    </source>
</evidence>
<evidence type="ECO:0000256" key="5">
    <source>
        <dbReference type="ARBA" id="ARBA00022777"/>
    </source>
</evidence>
<dbReference type="PANTHER" id="PTHR43047:SF72">
    <property type="entry name" value="OSMOSENSING HISTIDINE PROTEIN KINASE SLN1"/>
    <property type="match status" value="1"/>
</dbReference>
<dbReference type="InterPro" id="IPR004358">
    <property type="entry name" value="Sig_transdc_His_kin-like_C"/>
</dbReference>
<protein>
    <recommendedName>
        <fullName evidence="2">histidine kinase</fullName>
        <ecNumber evidence="2">2.7.13.3</ecNumber>
    </recommendedName>
</protein>
<feature type="region of interest" description="Disordered" evidence="8">
    <location>
        <begin position="713"/>
        <end position="737"/>
    </location>
</feature>
<organism evidence="11 12">
    <name type="scientific">Alienimonas californiensis</name>
    <dbReference type="NCBI Taxonomy" id="2527989"/>
    <lineage>
        <taxon>Bacteria</taxon>
        <taxon>Pseudomonadati</taxon>
        <taxon>Planctomycetota</taxon>
        <taxon>Planctomycetia</taxon>
        <taxon>Planctomycetales</taxon>
        <taxon>Planctomycetaceae</taxon>
        <taxon>Alienimonas</taxon>
    </lineage>
</organism>
<evidence type="ECO:0000259" key="10">
    <source>
        <dbReference type="PROSITE" id="PS50110"/>
    </source>
</evidence>
<keyword evidence="5" id="KW-0418">Kinase</keyword>
<dbReference type="GO" id="GO:0009927">
    <property type="term" value="F:histidine phosphotransfer kinase activity"/>
    <property type="evidence" value="ECO:0007669"/>
    <property type="project" value="TreeGrafter"/>
</dbReference>
<proteinExistence type="predicted"/>
<dbReference type="RefSeq" id="WP_145356882.1">
    <property type="nucleotide sequence ID" value="NZ_CP036265.1"/>
</dbReference>
<feature type="domain" description="Histidine kinase" evidence="9">
    <location>
        <begin position="223"/>
        <end position="447"/>
    </location>
</feature>
<comment type="catalytic activity">
    <reaction evidence="1">
        <text>ATP + protein L-histidine = ADP + protein N-phospho-L-histidine.</text>
        <dbReference type="EC" id="2.7.13.3"/>
    </reaction>
</comment>
<dbReference type="InterPro" id="IPR003661">
    <property type="entry name" value="HisK_dim/P_dom"/>
</dbReference>
<dbReference type="InterPro" id="IPR036097">
    <property type="entry name" value="HisK_dim/P_sf"/>
</dbReference>
<keyword evidence="12" id="KW-1185">Reference proteome</keyword>
<keyword evidence="3 6" id="KW-0597">Phosphoprotein</keyword>
<dbReference type="Pfam" id="PF00072">
    <property type="entry name" value="Response_reg"/>
    <property type="match status" value="2"/>
</dbReference>
<evidence type="ECO:0000256" key="7">
    <source>
        <dbReference type="SAM" id="Coils"/>
    </source>
</evidence>
<evidence type="ECO:0000256" key="8">
    <source>
        <dbReference type="SAM" id="MobiDB-lite"/>
    </source>
</evidence>
<dbReference type="Gene3D" id="3.40.50.2300">
    <property type="match status" value="2"/>
</dbReference>
<dbReference type="OrthoDB" id="9762493at2"/>
<dbReference type="EMBL" id="CP036265">
    <property type="protein sequence ID" value="QDT14221.1"/>
    <property type="molecule type" value="Genomic_DNA"/>
</dbReference>
<sequence>MTDPLLTLPVARGEDVVLARQRAREVAALAGFEPQDQTRVATAVSEIARTALLNAGGGEIAFAIEPSAGGANDRPLLTARVRQTGPGRETLAGLLDGGGSGPVAARRLMDVFRIEPDGGTGAAVLMAKRLPRAAPPPTAARLAEIAAELARAAPADPLAELQRQNGELLDALAELRERQAELASLNAELEETNRGVVALYAELDEKAVFLKRASDLKSRFLSHMSHEFRSPLNSILSLVRILLDRGDGDLTDEQDKQVGFIRQSAEGLLALVNDLLDLATVEAGKTVVRPTQVVVEDLFGTLRGMFRPLLTRDAGGRSAVALHFDDPPALPALYTDEGKLAQILRNFLSNSLKFTDRGEVRVSAAAAPGDAVTFTVADTGAGIADVELERIFEEFAQIESPTQTRIRGTGLGLPLSRRLAELLGGTIAVRSAPAEGSAFSVTIPCVYRAADGGGTDAGGTAGARPRDPNRATVLVIEDDPATRYLYEKHLEGSGFEAVGAGTAAEARGALREFRPAAILLDIVLEAESGWALLEDLKREVVTRHIPVLVLTVVDDRQRAFTLGADDFRLKPIEREWLLARLTALAGPGRSGRALVIDDDDAARYVLRGLLEGAGWRVAEADRGEPGLRKAREDRPDVAFLDLVMPDLTGFQVLDRLRADEATRDLPVVICTSKELTAGERARLAESSSAILTKNPLSRDAALVRLREALEAAGVGGSRSAPPSTPHAAGGFSGVTAP</sequence>
<feature type="coiled-coil region" evidence="7">
    <location>
        <begin position="158"/>
        <end position="202"/>
    </location>
</feature>
<dbReference type="Pfam" id="PF00512">
    <property type="entry name" value="HisKA"/>
    <property type="match status" value="1"/>
</dbReference>
<evidence type="ECO:0000313" key="12">
    <source>
        <dbReference type="Proteomes" id="UP000318741"/>
    </source>
</evidence>
<keyword evidence="7" id="KW-0175">Coiled coil</keyword>
<dbReference type="KEGG" id="acaf:CA12_02900"/>
<feature type="modified residue" description="4-aspartylphosphate" evidence="6">
    <location>
        <position position="521"/>
    </location>
</feature>
<dbReference type="AlphaFoldDB" id="A0A517P4D1"/>
<evidence type="ECO:0000313" key="11">
    <source>
        <dbReference type="EMBL" id="QDT14221.1"/>
    </source>
</evidence>
<dbReference type="PANTHER" id="PTHR43047">
    <property type="entry name" value="TWO-COMPONENT HISTIDINE PROTEIN KINASE"/>
    <property type="match status" value="1"/>
</dbReference>
<dbReference type="SMART" id="SM00388">
    <property type="entry name" value="HisKA"/>
    <property type="match status" value="1"/>
</dbReference>
<dbReference type="PROSITE" id="PS50110">
    <property type="entry name" value="RESPONSE_REGULATORY"/>
    <property type="match status" value="2"/>
</dbReference>
<dbReference type="SMART" id="SM00448">
    <property type="entry name" value="REC"/>
    <property type="match status" value="2"/>
</dbReference>
<dbReference type="Proteomes" id="UP000318741">
    <property type="component" value="Chromosome"/>
</dbReference>
<dbReference type="SUPFAM" id="SSF47384">
    <property type="entry name" value="Homodimeric domain of signal transducing histidine kinase"/>
    <property type="match status" value="1"/>
</dbReference>
<dbReference type="Pfam" id="PF02518">
    <property type="entry name" value="HATPase_c"/>
    <property type="match status" value="1"/>
</dbReference>
<dbReference type="PRINTS" id="PR00344">
    <property type="entry name" value="BCTRLSENSOR"/>
</dbReference>
<dbReference type="CDD" id="cd00082">
    <property type="entry name" value="HisKA"/>
    <property type="match status" value="1"/>
</dbReference>